<keyword evidence="1" id="KW-1032">Host cell membrane</keyword>
<feature type="compositionally biased region" description="Polar residues" evidence="16">
    <location>
        <begin position="33"/>
        <end position="44"/>
    </location>
</feature>
<feature type="transmembrane region" description="Helical" evidence="17">
    <location>
        <begin position="748"/>
        <end position="765"/>
    </location>
</feature>
<dbReference type="Pfam" id="PF00606">
    <property type="entry name" value="Glycoprotein_B"/>
    <property type="match status" value="1"/>
</dbReference>
<evidence type="ECO:0000256" key="2">
    <source>
        <dbReference type="ARBA" id="ARBA00022581"/>
    </source>
</evidence>
<dbReference type="SUPFAM" id="SSF161008">
    <property type="entry name" value="Viral glycoprotein ectodomain-like"/>
    <property type="match status" value="1"/>
</dbReference>
<evidence type="ECO:0000256" key="15">
    <source>
        <dbReference type="ARBA" id="ARBA00023296"/>
    </source>
</evidence>
<dbReference type="InterPro" id="IPR055341">
    <property type="entry name" value="Glycoprotein_B_ecto_C"/>
</dbReference>
<dbReference type="Gene3D" id="1.20.5.1890">
    <property type="match status" value="1"/>
</dbReference>
<feature type="region of interest" description="Disordered" evidence="16">
    <location>
        <begin position="844"/>
        <end position="864"/>
    </location>
</feature>
<keyword evidence="13" id="KW-1015">Disulfide bond</keyword>
<feature type="region of interest" description="Disordered" evidence="16">
    <location>
        <begin position="423"/>
        <end position="457"/>
    </location>
</feature>
<evidence type="ECO:0000256" key="5">
    <source>
        <dbReference type="ARBA" id="ARBA00022804"/>
    </source>
</evidence>
<dbReference type="Pfam" id="PF17417">
    <property type="entry name" value="Glycoprot_B_PH2"/>
    <property type="match status" value="1"/>
</dbReference>
<dbReference type="Gene3D" id="2.30.30.1230">
    <property type="match status" value="1"/>
</dbReference>
<evidence type="ECO:0000313" key="21">
    <source>
        <dbReference type="EMBL" id="AFM85233.1"/>
    </source>
</evidence>
<evidence type="ECO:0000256" key="4">
    <source>
        <dbReference type="ARBA" id="ARBA00022729"/>
    </source>
</evidence>
<evidence type="ECO:0000256" key="12">
    <source>
        <dbReference type="ARBA" id="ARBA00023136"/>
    </source>
</evidence>
<keyword evidence="12 17" id="KW-0472">Membrane</keyword>
<dbReference type="Gene3D" id="6.10.250.3280">
    <property type="match status" value="1"/>
</dbReference>
<keyword evidence="15" id="KW-1160">Virus entry into host cell</keyword>
<reference evidence="21" key="1">
    <citation type="journal article" date="2012" name="J. Virol.">
        <title>Virome analysis for identification of novel Mammalian viruses in bat species from chinese provinces.</title>
        <authorList>
            <person name="Wu Z."/>
            <person name="Ren X."/>
            <person name="Yang L."/>
            <person name="Hu Y."/>
            <person name="Yang J."/>
            <person name="He G."/>
            <person name="Zhang J."/>
            <person name="Dong J."/>
            <person name="Sun L."/>
            <person name="Du J."/>
            <person name="Liu L."/>
            <person name="Xue Y."/>
            <person name="Wang J."/>
            <person name="Yang F."/>
            <person name="Zhang S."/>
            <person name="Jin Q."/>
        </authorList>
    </citation>
    <scope>NUCLEOTIDE SEQUENCE</scope>
</reference>
<keyword evidence="7" id="KW-0946">Virion</keyword>
<name>I6UAT3_9GAMA</name>
<evidence type="ECO:0000256" key="1">
    <source>
        <dbReference type="ARBA" id="ARBA00022511"/>
    </source>
</evidence>
<dbReference type="InterPro" id="IPR038631">
    <property type="entry name" value="Glycoprot_B_PH2_sf"/>
</dbReference>
<dbReference type="Gene3D" id="2.30.29.100">
    <property type="match status" value="2"/>
</dbReference>
<feature type="domain" description="Herpesvirus Glycoprotein B PH-like" evidence="20">
    <location>
        <begin position="320"/>
        <end position="414"/>
    </location>
</feature>
<dbReference type="Pfam" id="PF17416">
    <property type="entry name" value="Glycoprot_B_PH1"/>
    <property type="match status" value="1"/>
</dbReference>
<evidence type="ECO:0000256" key="9">
    <source>
        <dbReference type="ARBA" id="ARBA00022879"/>
    </source>
</evidence>
<feature type="domain" description="Herpesvirus glycoprotein B ectodomain C-terminal" evidence="18">
    <location>
        <begin position="469"/>
        <end position="692"/>
    </location>
</feature>
<keyword evidence="6" id="KW-1040">Host Golgi apparatus</keyword>
<evidence type="ECO:0000256" key="13">
    <source>
        <dbReference type="ARBA" id="ARBA00023157"/>
    </source>
</evidence>
<evidence type="ECO:0000256" key="3">
    <source>
        <dbReference type="ARBA" id="ARBA00022692"/>
    </source>
</evidence>
<feature type="compositionally biased region" description="Polar residues" evidence="16">
    <location>
        <begin position="445"/>
        <end position="454"/>
    </location>
</feature>
<feature type="compositionally biased region" description="Acidic residues" evidence="16">
    <location>
        <begin position="852"/>
        <end position="864"/>
    </location>
</feature>
<protein>
    <submittedName>
        <fullName evidence="21">Glycoprotein B</fullName>
    </submittedName>
</protein>
<dbReference type="InterPro" id="IPR000234">
    <property type="entry name" value="Herpes_Glycoprot_B"/>
</dbReference>
<evidence type="ECO:0000256" key="11">
    <source>
        <dbReference type="ARBA" id="ARBA00023046"/>
    </source>
</evidence>
<evidence type="ECO:0000256" key="16">
    <source>
        <dbReference type="SAM" id="MobiDB-lite"/>
    </source>
</evidence>
<keyword evidence="4" id="KW-0732">Signal</keyword>
<keyword evidence="5" id="KW-1161">Viral attachment to host cell</keyword>
<keyword evidence="9" id="KW-0261">Viral envelope protein</keyword>
<keyword evidence="11" id="KW-1039">Host endosome</keyword>
<dbReference type="GO" id="GO:0019031">
    <property type="term" value="C:viral envelope"/>
    <property type="evidence" value="ECO:0007669"/>
    <property type="project" value="UniProtKB-KW"/>
</dbReference>
<dbReference type="InterPro" id="IPR035381">
    <property type="entry name" value="Glycoprot_B_PH2"/>
</dbReference>
<evidence type="ECO:0000256" key="17">
    <source>
        <dbReference type="SAM" id="Phobius"/>
    </source>
</evidence>
<dbReference type="GO" id="GO:0046718">
    <property type="term" value="P:symbiont entry into host cell"/>
    <property type="evidence" value="ECO:0007669"/>
    <property type="project" value="UniProtKB-KW"/>
</dbReference>
<organism evidence="21">
    <name type="scientific">Myotis ricketti herpesvirus 1</name>
    <dbReference type="NCBI Taxonomy" id="1200670"/>
    <lineage>
        <taxon>Viruses</taxon>
        <taxon>Duplodnaviria</taxon>
        <taxon>Heunggongvirae</taxon>
        <taxon>Peploviricota</taxon>
        <taxon>Herviviricetes</taxon>
        <taxon>Herpesvirales</taxon>
        <taxon>Orthoherpesviridae</taxon>
        <taxon>Gammaherpesvirinae</taxon>
    </lineage>
</organism>
<keyword evidence="14" id="KW-0325">Glycoprotein</keyword>
<dbReference type="EMBL" id="JN692429">
    <property type="protein sequence ID" value="AFM85233.1"/>
    <property type="molecule type" value="Genomic_DNA"/>
</dbReference>
<keyword evidence="3 17" id="KW-0812">Transmembrane</keyword>
<evidence type="ECO:0000259" key="18">
    <source>
        <dbReference type="Pfam" id="PF00606"/>
    </source>
</evidence>
<evidence type="ECO:0000259" key="20">
    <source>
        <dbReference type="Pfam" id="PF17417"/>
    </source>
</evidence>
<evidence type="ECO:0000256" key="6">
    <source>
        <dbReference type="ARBA" id="ARBA00022812"/>
    </source>
</evidence>
<gene>
    <name evidence="21" type="primary">gB</name>
</gene>
<feature type="domain" description="Herpesvirus Glycoprotein B PH-like" evidence="19">
    <location>
        <begin position="105"/>
        <end position="318"/>
    </location>
</feature>
<sequence>MKHSILSFHIISYILINAIPKINCQLSPTPDITSHHGFSTTQSPHTKKNENNSVQPSLEMSNSFPFRICGAPSTGHLFRFPLEHTCPITEDKEHKEGILLIFKRNIIPHIFKVRKYRKTVTSTTVYSGFFDSSITNQYTNSFSVPQHEIHHMDTTYQCFSAVEVIINGEKNVYTDRDDVNNTVFLQPVDGLTENIRRYSSQPKLYTVPGWFPGIYRTRTTVSCEIVDMVASATDPFHYFFTSMGDTVEMSPFWSGPESSGQQTEVMKEKLSSVSVLQNYTLISYGKMGQPHTPETRIFVDKNQYTLSWKHEPRKKAHCPLVFWKGYTQGIQTTHEKTHHFVANEETASFTTSKTQHTEFQTKFSCLMSEINKTLEEKLAKLNATHTKLGDVEFYSTNGGLYIVWQPVIPLSLLNAKMAADGVSKPTPPSITTPKHNARQRRNVEEISSTPSPVVNSGVGEDITDAEKTVIAAQIQFAYDKLRTSINNILEDLTRTWCRDQHRASMMWYELSKISPTSVMTSLYGKPVAAKWLGDVISVSDCITVDQSSVFIHKSLRVHGSTTTCYSRPLVTFKFINGTTVFRGQLGTRNEIMLTTSLIENCLDNTEYYFQAGNQTHIYKNYLHSETISSDKIPTLETIIALNLSFIENIDFKTIELYSKDEKRLANVFDIETMFRQYNYYTQRISGLRRDLDNTIENNRDSVIRTFGSLVEDLGVVGKTIVNTVSSVVTFFGAIVTGFISFIKNPFGGMFMIILIVGAIVLIFLLSKKTKQMYEAPVKMFYPNIDKIIKDQNVKPISDEHLQNILVAMHNMQQTQLHEANTKGPDESKIKNVFHNVSDTLRRRKSGYKPLTQEEDMPDIDDTFV</sequence>
<accession>I6UAT3</accession>
<keyword evidence="2" id="KW-0945">Host-virus interaction</keyword>
<evidence type="ECO:0000256" key="14">
    <source>
        <dbReference type="ARBA" id="ARBA00023180"/>
    </source>
</evidence>
<keyword evidence="8" id="KW-1043">Host membrane</keyword>
<evidence type="ECO:0000256" key="8">
    <source>
        <dbReference type="ARBA" id="ARBA00022870"/>
    </source>
</evidence>
<evidence type="ECO:0000259" key="19">
    <source>
        <dbReference type="Pfam" id="PF17416"/>
    </source>
</evidence>
<feature type="region of interest" description="Disordered" evidence="16">
    <location>
        <begin position="33"/>
        <end position="56"/>
    </location>
</feature>
<evidence type="ECO:0000256" key="10">
    <source>
        <dbReference type="ARBA" id="ARBA00022989"/>
    </source>
</evidence>
<keyword evidence="10 17" id="KW-1133">Transmembrane helix</keyword>
<evidence type="ECO:0000256" key="7">
    <source>
        <dbReference type="ARBA" id="ARBA00022844"/>
    </source>
</evidence>
<dbReference type="GO" id="GO:0019062">
    <property type="term" value="P:virion attachment to host cell"/>
    <property type="evidence" value="ECO:0007669"/>
    <property type="project" value="UniProtKB-KW"/>
</dbReference>
<dbReference type="InterPro" id="IPR035377">
    <property type="entry name" value="Glycoprot_B_PH1"/>
</dbReference>
<proteinExistence type="inferred from homology"/>
<dbReference type="HAMAP" id="MF_04032">
    <property type="entry name" value="HSV_GB"/>
    <property type="match status" value="1"/>
</dbReference>